<protein>
    <submittedName>
        <fullName evidence="4">Choloylglycine hydrolase</fullName>
    </submittedName>
</protein>
<dbReference type="InterPro" id="IPR052193">
    <property type="entry name" value="Peptidase_C59"/>
</dbReference>
<proteinExistence type="inferred from homology"/>
<accession>A0A0M0JFJ7</accession>
<reference evidence="5" key="1">
    <citation type="journal article" date="2015" name="PLoS Genet.">
        <title>Genome Sequence and Transcriptome Analyses of Chrysochromulina tobin: Metabolic Tools for Enhanced Algal Fitness in the Prominent Order Prymnesiales (Haptophyceae).</title>
        <authorList>
            <person name="Hovde B.T."/>
            <person name="Deodato C.R."/>
            <person name="Hunsperger H.M."/>
            <person name="Ryken S.A."/>
            <person name="Yost W."/>
            <person name="Jha R.K."/>
            <person name="Patterson J."/>
            <person name="Monnat R.J. Jr."/>
            <person name="Barlow S.B."/>
            <person name="Starkenburg S.R."/>
            <person name="Cattolico R.A."/>
        </authorList>
    </citation>
    <scope>NUCLEOTIDE SEQUENCE</scope>
    <source>
        <strain evidence="5">CCMP291</strain>
    </source>
</reference>
<keyword evidence="5" id="KW-1185">Reference proteome</keyword>
<dbReference type="GO" id="GO:0016787">
    <property type="term" value="F:hydrolase activity"/>
    <property type="evidence" value="ECO:0007669"/>
    <property type="project" value="UniProtKB-KW"/>
</dbReference>
<dbReference type="PANTHER" id="PTHR35527">
    <property type="entry name" value="CHOLOYLGLYCINE HYDROLASE"/>
    <property type="match status" value="1"/>
</dbReference>
<evidence type="ECO:0000259" key="3">
    <source>
        <dbReference type="Pfam" id="PF02275"/>
    </source>
</evidence>
<dbReference type="InterPro" id="IPR029055">
    <property type="entry name" value="Ntn_hydrolases_N"/>
</dbReference>
<sequence>MGLGINGHALDLAVFQTADPSMPTLCKEDFSSWCLGLHATVAEVATELAKVRLVGGKGGQWGLHDSTGASIVVEYVKGELRVHNNTVGAKNEGIGVMTNDPTWDWQLQNVNNFAALQPSWYNNNDALRRIVPDEPWYPWQTNAYNDEAPRVPEPIGHAYNLLGLPGDGSPPARFIRVFYLRGYALLTVPPKDLNGTLLLGQELLNSVYKVFGTIPGKDARDPLETTPISTLHVTSNSTKQVFYRSRYDMTWRRVDLGRINFAPTAPRRTVEVTKSQFSYIDVTDELL</sequence>
<dbReference type="EMBL" id="JWZX01002985">
    <property type="protein sequence ID" value="KOO25364.1"/>
    <property type="molecule type" value="Genomic_DNA"/>
</dbReference>
<dbReference type="OrthoDB" id="439953at2759"/>
<feature type="domain" description="Choloylglycine hydrolase/NAAA C-terminal" evidence="3">
    <location>
        <begin position="2"/>
        <end position="122"/>
    </location>
</feature>
<organism evidence="4 5">
    <name type="scientific">Chrysochromulina tobinii</name>
    <dbReference type="NCBI Taxonomy" id="1460289"/>
    <lineage>
        <taxon>Eukaryota</taxon>
        <taxon>Haptista</taxon>
        <taxon>Haptophyta</taxon>
        <taxon>Prymnesiophyceae</taxon>
        <taxon>Prymnesiales</taxon>
        <taxon>Chrysochromulinaceae</taxon>
        <taxon>Chrysochromulina</taxon>
    </lineage>
</organism>
<name>A0A0M0JFJ7_9EUKA</name>
<evidence type="ECO:0000313" key="5">
    <source>
        <dbReference type="Proteomes" id="UP000037460"/>
    </source>
</evidence>
<gene>
    <name evidence="4" type="ORF">Ctob_007824</name>
</gene>
<evidence type="ECO:0000256" key="1">
    <source>
        <dbReference type="ARBA" id="ARBA00006625"/>
    </source>
</evidence>
<keyword evidence="2 4" id="KW-0378">Hydrolase</keyword>
<dbReference type="InterPro" id="IPR029132">
    <property type="entry name" value="CBAH/NAAA_C"/>
</dbReference>
<dbReference type="Proteomes" id="UP000037460">
    <property type="component" value="Unassembled WGS sequence"/>
</dbReference>
<dbReference type="SUPFAM" id="SSF56235">
    <property type="entry name" value="N-terminal nucleophile aminohydrolases (Ntn hydrolases)"/>
    <property type="match status" value="1"/>
</dbReference>
<dbReference type="Gene3D" id="3.60.60.10">
    <property type="entry name" value="Penicillin V Acylase, Chain A"/>
    <property type="match status" value="1"/>
</dbReference>
<dbReference type="AlphaFoldDB" id="A0A0M0JFJ7"/>
<feature type="domain" description="Choloylglycine hydrolase/NAAA C-terminal" evidence="3">
    <location>
        <begin position="153"/>
        <end position="214"/>
    </location>
</feature>
<evidence type="ECO:0000256" key="2">
    <source>
        <dbReference type="ARBA" id="ARBA00022801"/>
    </source>
</evidence>
<evidence type="ECO:0000313" key="4">
    <source>
        <dbReference type="EMBL" id="KOO25364.1"/>
    </source>
</evidence>
<comment type="caution">
    <text evidence="4">The sequence shown here is derived from an EMBL/GenBank/DDBJ whole genome shotgun (WGS) entry which is preliminary data.</text>
</comment>
<dbReference type="Pfam" id="PF02275">
    <property type="entry name" value="CBAH"/>
    <property type="match status" value="2"/>
</dbReference>
<dbReference type="PANTHER" id="PTHR35527:SF2">
    <property type="entry name" value="HYDROLASE"/>
    <property type="match status" value="1"/>
</dbReference>
<comment type="similarity">
    <text evidence="1">Belongs to the peptidase C59 family.</text>
</comment>